<feature type="non-terminal residue" evidence="5">
    <location>
        <position position="1"/>
    </location>
</feature>
<dbReference type="PROSITE" id="PS50011">
    <property type="entry name" value="PROTEIN_KINASE_DOM"/>
    <property type="match status" value="1"/>
</dbReference>
<protein>
    <recommendedName>
        <fullName evidence="4">Protein kinase domain-containing protein</fullName>
    </recommendedName>
</protein>
<name>A0A8S4PZU6_OWEFU</name>
<sequence length="320" mass="35397">MELMNCPVPNLSKVVNDIVNITGQNVTTALSRTRFWSGLRLDGVKTFKNLTEALPNSTNTQLQVFPDLELGRLNGVFYANTWFRKMTLSIPVTTPSEGVSAEDMQVQVGDGVCKIQLLTARELICKLPDEEPGYGKLGAGPDLSLYTMARVGDTGRQYAVGHVRYVPMVLIVSLSAAAFLLLTVVTVCTVRRCKQRKLKEMGFINMTVLGDDGEYVDSRIKLSALGDALFTMLGDRKLQYSDIEIEEVLGQGQFGIVYKGIVHDQDVAIKTIKKSNCSENDLSDFMKEALVMKDFEHPNVLNLIGVALDNDIPYVILPHM</sequence>
<gene>
    <name evidence="5" type="ORF">OFUS_LOCUS21344</name>
</gene>
<feature type="binding site" evidence="2">
    <location>
        <position position="274"/>
    </location>
    <ligand>
        <name>ATP</name>
        <dbReference type="ChEBI" id="CHEBI:30616"/>
    </ligand>
</feature>
<evidence type="ECO:0000313" key="5">
    <source>
        <dbReference type="EMBL" id="CAH1796994.1"/>
    </source>
</evidence>
<dbReference type="GO" id="GO:0043235">
    <property type="term" value="C:receptor complex"/>
    <property type="evidence" value="ECO:0007669"/>
    <property type="project" value="TreeGrafter"/>
</dbReference>
<dbReference type="PROSITE" id="PS00107">
    <property type="entry name" value="PROTEIN_KINASE_ATP"/>
    <property type="match status" value="1"/>
</dbReference>
<dbReference type="AlphaFoldDB" id="A0A8S4PZU6"/>
<dbReference type="PANTHER" id="PTHR24416">
    <property type="entry name" value="TYROSINE-PROTEIN KINASE RECEPTOR"/>
    <property type="match status" value="1"/>
</dbReference>
<dbReference type="Gene3D" id="3.30.200.20">
    <property type="entry name" value="Phosphorylase Kinase, domain 1"/>
    <property type="match status" value="1"/>
</dbReference>
<evidence type="ECO:0000259" key="4">
    <source>
        <dbReference type="PROSITE" id="PS50011"/>
    </source>
</evidence>
<dbReference type="InterPro" id="IPR001245">
    <property type="entry name" value="Ser-Thr/Tyr_kinase_cat_dom"/>
</dbReference>
<dbReference type="InterPro" id="IPR011009">
    <property type="entry name" value="Kinase-like_dom_sf"/>
</dbReference>
<evidence type="ECO:0000313" key="6">
    <source>
        <dbReference type="Proteomes" id="UP000749559"/>
    </source>
</evidence>
<dbReference type="Pfam" id="PF07714">
    <property type="entry name" value="PK_Tyr_Ser-Thr"/>
    <property type="match status" value="1"/>
</dbReference>
<dbReference type="SUPFAM" id="SSF56112">
    <property type="entry name" value="Protein kinase-like (PK-like)"/>
    <property type="match status" value="1"/>
</dbReference>
<dbReference type="InterPro" id="IPR000719">
    <property type="entry name" value="Prot_kinase_dom"/>
</dbReference>
<dbReference type="InterPro" id="IPR050122">
    <property type="entry name" value="RTK"/>
</dbReference>
<proteinExistence type="predicted"/>
<accession>A0A8S4PZU6</accession>
<reference evidence="5" key="1">
    <citation type="submission" date="2022-03" db="EMBL/GenBank/DDBJ databases">
        <authorList>
            <person name="Martin C."/>
        </authorList>
    </citation>
    <scope>NUCLEOTIDE SEQUENCE</scope>
</reference>
<keyword evidence="2" id="KW-0547">Nucleotide-binding</keyword>
<keyword evidence="2" id="KW-0067">ATP-binding</keyword>
<keyword evidence="6" id="KW-1185">Reference proteome</keyword>
<comment type="subcellular location">
    <subcellularLocation>
        <location evidence="1">Membrane</location>
        <topology evidence="1">Single-pass membrane protein</topology>
    </subcellularLocation>
</comment>
<dbReference type="Proteomes" id="UP000749559">
    <property type="component" value="Unassembled WGS sequence"/>
</dbReference>
<dbReference type="InterPro" id="IPR017441">
    <property type="entry name" value="Protein_kinase_ATP_BS"/>
</dbReference>
<keyword evidence="3" id="KW-0472">Membrane</keyword>
<feature type="domain" description="Protein kinase" evidence="4">
    <location>
        <begin position="243"/>
        <end position="320"/>
    </location>
</feature>
<dbReference type="EMBL" id="CAIIXF020000010">
    <property type="protein sequence ID" value="CAH1796994.1"/>
    <property type="molecule type" value="Genomic_DNA"/>
</dbReference>
<keyword evidence="3" id="KW-0812">Transmembrane</keyword>
<evidence type="ECO:0000256" key="1">
    <source>
        <dbReference type="ARBA" id="ARBA00004167"/>
    </source>
</evidence>
<feature type="transmembrane region" description="Helical" evidence="3">
    <location>
        <begin position="165"/>
        <end position="190"/>
    </location>
</feature>
<keyword evidence="3" id="KW-1133">Transmembrane helix</keyword>
<evidence type="ECO:0000256" key="3">
    <source>
        <dbReference type="SAM" id="Phobius"/>
    </source>
</evidence>
<evidence type="ECO:0000256" key="2">
    <source>
        <dbReference type="PROSITE-ProRule" id="PRU10141"/>
    </source>
</evidence>
<dbReference type="GO" id="GO:0005524">
    <property type="term" value="F:ATP binding"/>
    <property type="evidence" value="ECO:0007669"/>
    <property type="project" value="UniProtKB-UniRule"/>
</dbReference>
<dbReference type="PANTHER" id="PTHR24416:SF617">
    <property type="entry name" value="RET ONCOGENE, ISOFORM A"/>
    <property type="match status" value="1"/>
</dbReference>
<organism evidence="5 6">
    <name type="scientific">Owenia fusiformis</name>
    <name type="common">Polychaete worm</name>
    <dbReference type="NCBI Taxonomy" id="6347"/>
    <lineage>
        <taxon>Eukaryota</taxon>
        <taxon>Metazoa</taxon>
        <taxon>Spiralia</taxon>
        <taxon>Lophotrochozoa</taxon>
        <taxon>Annelida</taxon>
        <taxon>Polychaeta</taxon>
        <taxon>Sedentaria</taxon>
        <taxon>Canalipalpata</taxon>
        <taxon>Sabellida</taxon>
        <taxon>Oweniida</taxon>
        <taxon>Oweniidae</taxon>
        <taxon>Owenia</taxon>
    </lineage>
</organism>
<dbReference type="GO" id="GO:0004714">
    <property type="term" value="F:transmembrane receptor protein tyrosine kinase activity"/>
    <property type="evidence" value="ECO:0007669"/>
    <property type="project" value="TreeGrafter"/>
</dbReference>
<dbReference type="GO" id="GO:0007169">
    <property type="term" value="P:cell surface receptor protein tyrosine kinase signaling pathway"/>
    <property type="evidence" value="ECO:0007669"/>
    <property type="project" value="TreeGrafter"/>
</dbReference>
<dbReference type="GO" id="GO:0005886">
    <property type="term" value="C:plasma membrane"/>
    <property type="evidence" value="ECO:0007669"/>
    <property type="project" value="TreeGrafter"/>
</dbReference>
<comment type="caution">
    <text evidence="5">The sequence shown here is derived from an EMBL/GenBank/DDBJ whole genome shotgun (WGS) entry which is preliminary data.</text>
</comment>